<accession>A0A9P3UYQ2</accession>
<dbReference type="AlphaFoldDB" id="A0A9P3UYQ2"/>
<dbReference type="InterPro" id="IPR007235">
    <property type="entry name" value="Glyco_trans_28_C"/>
</dbReference>
<evidence type="ECO:0000313" key="2">
    <source>
        <dbReference type="EMBL" id="GLB85342.1"/>
    </source>
</evidence>
<dbReference type="Proteomes" id="UP001165663">
    <property type="component" value="Unassembled WGS sequence"/>
</dbReference>
<dbReference type="Proteomes" id="UP001064782">
    <property type="component" value="Unassembled WGS sequence"/>
</dbReference>
<name>A0A9P3UYQ2_9MYCO</name>
<evidence type="ECO:0000259" key="1">
    <source>
        <dbReference type="Pfam" id="PF04101"/>
    </source>
</evidence>
<evidence type="ECO:0000313" key="3">
    <source>
        <dbReference type="EMBL" id="GLD31606.1"/>
    </source>
</evidence>
<evidence type="ECO:0000313" key="4">
    <source>
        <dbReference type="Proteomes" id="UP001064782"/>
    </source>
</evidence>
<keyword evidence="4" id="KW-1185">Reference proteome</keyword>
<feature type="domain" description="Glycosyl transferase family 28 C-terminal" evidence="1">
    <location>
        <begin position="149"/>
        <end position="199"/>
    </location>
</feature>
<protein>
    <recommendedName>
        <fullName evidence="1">Glycosyl transferase family 28 C-terminal domain-containing protein</fullName>
    </recommendedName>
</protein>
<comment type="caution">
    <text evidence="3">The sequence shown here is derived from an EMBL/GenBank/DDBJ whole genome shotgun (WGS) entry which is preliminary data.</text>
</comment>
<dbReference type="Pfam" id="PF04101">
    <property type="entry name" value="Glyco_tran_28_C"/>
    <property type="match status" value="1"/>
</dbReference>
<dbReference type="EMBL" id="BRXE01000080">
    <property type="protein sequence ID" value="GLB85342.1"/>
    <property type="molecule type" value="Genomic_DNA"/>
</dbReference>
<organism evidence="3 4">
    <name type="scientific">Mycobacterium kiyosense</name>
    <dbReference type="NCBI Taxonomy" id="2871094"/>
    <lineage>
        <taxon>Bacteria</taxon>
        <taxon>Bacillati</taxon>
        <taxon>Actinomycetota</taxon>
        <taxon>Actinomycetes</taxon>
        <taxon>Mycobacteriales</taxon>
        <taxon>Mycobacteriaceae</taxon>
        <taxon>Mycobacterium</taxon>
    </lineage>
</organism>
<dbReference type="SUPFAM" id="SSF53756">
    <property type="entry name" value="UDP-Glycosyltransferase/glycogen phosphorylase"/>
    <property type="match status" value="1"/>
</dbReference>
<proteinExistence type="predicted"/>
<sequence>MSAIADWVARAQPEAVVVDVSVEVATFVRLLGIPVIVMALPGNRVDGPHQLVHRLADHIVAAWPRQLCTPPWLQQYSNKTSYVGGISRFEGRSRGPGARPASPHTLRVLVLGGAGNEFGAAPEQSPEPAATWTRLGGDSGTWQADPWPAICAADVVVTHAGQGCIADVAAAQRPAVVIPQSRPFDEQLSTATVLRRHQLAAVARRWPESRAWPALLDHACAADTQRWTRWRVDGAAGRAAATIEATAQRCRRGAA</sequence>
<gene>
    <name evidence="3" type="ORF">Mkiyose1413_34890</name>
    <name evidence="2" type="ORF">SRL2020028_45980</name>
</gene>
<dbReference type="Gene3D" id="3.40.50.2000">
    <property type="entry name" value="Glycogen Phosphorylase B"/>
    <property type="match status" value="1"/>
</dbReference>
<dbReference type="EMBL" id="BRZI01000027">
    <property type="protein sequence ID" value="GLD31606.1"/>
    <property type="molecule type" value="Genomic_DNA"/>
</dbReference>
<dbReference type="GO" id="GO:0016758">
    <property type="term" value="F:hexosyltransferase activity"/>
    <property type="evidence" value="ECO:0007669"/>
    <property type="project" value="InterPro"/>
</dbReference>
<reference evidence="3" key="1">
    <citation type="submission" date="2022-08" db="EMBL/GenBank/DDBJ databases">
        <title>Mycobacterium kiyosense sp. nov., scotochromogenic slow-glowing species isolated from respiratory specimens.</title>
        <authorList>
            <person name="Fukano H."/>
            <person name="Kazumi Y."/>
            <person name="Sakagami N."/>
            <person name="Ato M."/>
            <person name="Mitarai S."/>
            <person name="Hoshino Y."/>
        </authorList>
    </citation>
    <scope>NUCLEOTIDE SEQUENCE</scope>
    <source>
        <strain evidence="3">1413</strain>
        <strain evidence="2">SRL2020-028</strain>
    </source>
</reference>